<keyword evidence="2" id="KW-1185">Reference proteome</keyword>
<accession>A0ACB9XIC4</accession>
<organism evidence="1 2">
    <name type="scientific">Chaenocephalus aceratus</name>
    <name type="common">Blackfin icefish</name>
    <name type="synonym">Chaenichthys aceratus</name>
    <dbReference type="NCBI Taxonomy" id="36190"/>
    <lineage>
        <taxon>Eukaryota</taxon>
        <taxon>Metazoa</taxon>
        <taxon>Chordata</taxon>
        <taxon>Craniata</taxon>
        <taxon>Vertebrata</taxon>
        <taxon>Euteleostomi</taxon>
        <taxon>Actinopterygii</taxon>
        <taxon>Neopterygii</taxon>
        <taxon>Teleostei</taxon>
        <taxon>Neoteleostei</taxon>
        <taxon>Acanthomorphata</taxon>
        <taxon>Eupercaria</taxon>
        <taxon>Perciformes</taxon>
        <taxon>Notothenioidei</taxon>
        <taxon>Channichthyidae</taxon>
        <taxon>Chaenocephalus</taxon>
    </lineage>
</organism>
<dbReference type="EMBL" id="CM043789">
    <property type="protein sequence ID" value="KAI4826806.1"/>
    <property type="molecule type" value="Genomic_DNA"/>
</dbReference>
<sequence length="66" mass="7734">MSTATFTSNGETRLIYNIDVLINRATIYNCYYACYTNRNNGANNVNINIHLEWRNKFTLYIPSTNY</sequence>
<name>A0ACB9XIC4_CHAAC</name>
<gene>
    <name evidence="1" type="ORF">KUCAC02_030237</name>
</gene>
<comment type="caution">
    <text evidence="1">The sequence shown here is derived from an EMBL/GenBank/DDBJ whole genome shotgun (WGS) entry which is preliminary data.</text>
</comment>
<reference evidence="1" key="1">
    <citation type="submission" date="2022-05" db="EMBL/GenBank/DDBJ databases">
        <title>Chromosome-level genome of Chaenocephalus aceratus.</title>
        <authorList>
            <person name="Park H."/>
        </authorList>
    </citation>
    <scope>NUCLEOTIDE SEQUENCE</scope>
    <source>
        <strain evidence="1">KU_202001</strain>
    </source>
</reference>
<proteinExistence type="predicted"/>
<dbReference type="Proteomes" id="UP001057452">
    <property type="component" value="Chromosome 5"/>
</dbReference>
<evidence type="ECO:0000313" key="1">
    <source>
        <dbReference type="EMBL" id="KAI4826806.1"/>
    </source>
</evidence>
<evidence type="ECO:0000313" key="2">
    <source>
        <dbReference type="Proteomes" id="UP001057452"/>
    </source>
</evidence>
<protein>
    <submittedName>
        <fullName evidence="1">Uncharacterized protein</fullName>
    </submittedName>
</protein>